<reference evidence="1 2" key="1">
    <citation type="submission" date="2014-04" db="EMBL/GenBank/DDBJ databases">
        <authorList>
            <consortium name="DOE Joint Genome Institute"/>
            <person name="Kuo A."/>
            <person name="Tarkka M."/>
            <person name="Buscot F."/>
            <person name="Kohler A."/>
            <person name="Nagy L.G."/>
            <person name="Floudas D."/>
            <person name="Copeland A."/>
            <person name="Barry K.W."/>
            <person name="Cichocki N."/>
            <person name="Veneault-Fourrey C."/>
            <person name="LaButti K."/>
            <person name="Lindquist E.A."/>
            <person name="Lipzen A."/>
            <person name="Lundell T."/>
            <person name="Morin E."/>
            <person name="Murat C."/>
            <person name="Sun H."/>
            <person name="Tunlid A."/>
            <person name="Henrissat B."/>
            <person name="Grigoriev I.V."/>
            <person name="Hibbett D.S."/>
            <person name="Martin F."/>
            <person name="Nordberg H.P."/>
            <person name="Cantor M.N."/>
            <person name="Hua S.X."/>
        </authorList>
    </citation>
    <scope>NUCLEOTIDE SEQUENCE [LARGE SCALE GENOMIC DNA]</scope>
    <source>
        <strain evidence="1 2">F 1598</strain>
    </source>
</reference>
<proteinExistence type="predicted"/>
<gene>
    <name evidence="1" type="ORF">PILCRDRAFT_414075</name>
</gene>
<evidence type="ECO:0000313" key="1">
    <source>
        <dbReference type="EMBL" id="KIM83789.1"/>
    </source>
</evidence>
<organism evidence="1 2">
    <name type="scientific">Piloderma croceum (strain F 1598)</name>
    <dbReference type="NCBI Taxonomy" id="765440"/>
    <lineage>
        <taxon>Eukaryota</taxon>
        <taxon>Fungi</taxon>
        <taxon>Dikarya</taxon>
        <taxon>Basidiomycota</taxon>
        <taxon>Agaricomycotina</taxon>
        <taxon>Agaricomycetes</taxon>
        <taxon>Agaricomycetidae</taxon>
        <taxon>Atheliales</taxon>
        <taxon>Atheliaceae</taxon>
        <taxon>Piloderma</taxon>
    </lineage>
</organism>
<dbReference type="AlphaFoldDB" id="A0A0C3FW62"/>
<reference evidence="2" key="2">
    <citation type="submission" date="2015-01" db="EMBL/GenBank/DDBJ databases">
        <title>Evolutionary Origins and Diversification of the Mycorrhizal Mutualists.</title>
        <authorList>
            <consortium name="DOE Joint Genome Institute"/>
            <consortium name="Mycorrhizal Genomics Consortium"/>
            <person name="Kohler A."/>
            <person name="Kuo A."/>
            <person name="Nagy L.G."/>
            <person name="Floudas D."/>
            <person name="Copeland A."/>
            <person name="Barry K.W."/>
            <person name="Cichocki N."/>
            <person name="Veneault-Fourrey C."/>
            <person name="LaButti K."/>
            <person name="Lindquist E.A."/>
            <person name="Lipzen A."/>
            <person name="Lundell T."/>
            <person name="Morin E."/>
            <person name="Murat C."/>
            <person name="Riley R."/>
            <person name="Ohm R."/>
            <person name="Sun H."/>
            <person name="Tunlid A."/>
            <person name="Henrissat B."/>
            <person name="Grigoriev I.V."/>
            <person name="Hibbett D.S."/>
            <person name="Martin F."/>
        </authorList>
    </citation>
    <scope>NUCLEOTIDE SEQUENCE [LARGE SCALE GENOMIC DNA]</scope>
    <source>
        <strain evidence="2">F 1598</strain>
    </source>
</reference>
<name>A0A0C3FW62_PILCF</name>
<dbReference type="Proteomes" id="UP000054166">
    <property type="component" value="Unassembled WGS sequence"/>
</dbReference>
<protein>
    <submittedName>
        <fullName evidence="1">Uncharacterized protein</fullName>
    </submittedName>
</protein>
<evidence type="ECO:0000313" key="2">
    <source>
        <dbReference type="Proteomes" id="UP000054166"/>
    </source>
</evidence>
<sequence length="79" mass="8573">MNLLATCTLQSATRQRPHAHLSTMSYPPLIYPPTSADIAWTGTLLDETYQQITKISGAATDHDEISEVIGVSLLSCKPT</sequence>
<keyword evidence="2" id="KW-1185">Reference proteome</keyword>
<dbReference type="EMBL" id="KN832989">
    <property type="protein sequence ID" value="KIM83789.1"/>
    <property type="molecule type" value="Genomic_DNA"/>
</dbReference>
<accession>A0A0C3FW62</accession>
<dbReference type="HOGENOM" id="CLU_2606858_0_0_1"/>
<dbReference type="InParanoid" id="A0A0C3FW62"/>